<evidence type="ECO:0000259" key="1">
    <source>
        <dbReference type="PROSITE" id="PS51186"/>
    </source>
</evidence>
<feature type="domain" description="N-acetyltransferase" evidence="1">
    <location>
        <begin position="6"/>
        <end position="134"/>
    </location>
</feature>
<dbReference type="AlphaFoldDB" id="A0A927C2A3"/>
<evidence type="ECO:0000313" key="3">
    <source>
        <dbReference type="Proteomes" id="UP000610558"/>
    </source>
</evidence>
<proteinExistence type="predicted"/>
<name>A0A927C2A3_9GAMM</name>
<dbReference type="GO" id="GO:0016747">
    <property type="term" value="F:acyltransferase activity, transferring groups other than amino-acyl groups"/>
    <property type="evidence" value="ECO:0007669"/>
    <property type="project" value="InterPro"/>
</dbReference>
<reference evidence="2" key="1">
    <citation type="submission" date="2020-09" db="EMBL/GenBank/DDBJ databases">
        <authorList>
            <person name="Yoon J.-W."/>
        </authorList>
    </citation>
    <scope>NUCLEOTIDE SEQUENCE</scope>
    <source>
        <strain evidence="2">KMU-158</strain>
    </source>
</reference>
<organism evidence="2 3">
    <name type="scientific">Spongiibacter pelagi</name>
    <dbReference type="NCBI Taxonomy" id="2760804"/>
    <lineage>
        <taxon>Bacteria</taxon>
        <taxon>Pseudomonadati</taxon>
        <taxon>Pseudomonadota</taxon>
        <taxon>Gammaproteobacteria</taxon>
        <taxon>Cellvibrionales</taxon>
        <taxon>Spongiibacteraceae</taxon>
        <taxon>Spongiibacter</taxon>
    </lineage>
</organism>
<dbReference type="Gene3D" id="3.40.630.30">
    <property type="match status" value="1"/>
</dbReference>
<dbReference type="RefSeq" id="WP_190766351.1">
    <property type="nucleotide sequence ID" value="NZ_JACXLD010000009.1"/>
</dbReference>
<dbReference type="PROSITE" id="PS51186">
    <property type="entry name" value="GNAT"/>
    <property type="match status" value="1"/>
</dbReference>
<comment type="caution">
    <text evidence="2">The sequence shown here is derived from an EMBL/GenBank/DDBJ whole genome shotgun (WGS) entry which is preliminary data.</text>
</comment>
<dbReference type="EMBL" id="JACXLD010000009">
    <property type="protein sequence ID" value="MBD2859963.1"/>
    <property type="molecule type" value="Genomic_DNA"/>
</dbReference>
<dbReference type="SUPFAM" id="SSF55729">
    <property type="entry name" value="Acyl-CoA N-acyltransferases (Nat)"/>
    <property type="match status" value="1"/>
</dbReference>
<dbReference type="InterPro" id="IPR000182">
    <property type="entry name" value="GNAT_dom"/>
</dbReference>
<dbReference type="Proteomes" id="UP000610558">
    <property type="component" value="Unassembled WGS sequence"/>
</dbReference>
<dbReference type="InterPro" id="IPR016181">
    <property type="entry name" value="Acyl_CoA_acyltransferase"/>
</dbReference>
<evidence type="ECO:0000313" key="2">
    <source>
        <dbReference type="EMBL" id="MBD2859963.1"/>
    </source>
</evidence>
<gene>
    <name evidence="2" type="ORF">IB286_13220</name>
</gene>
<protein>
    <submittedName>
        <fullName evidence="2">Acetyl-CoA sensor PanZ family protein</fullName>
    </submittedName>
</protein>
<accession>A0A927C2A3</accession>
<dbReference type="InterPro" id="IPR040448">
    <property type="entry name" value="PanZ_GNAT"/>
</dbReference>
<keyword evidence="3" id="KW-1185">Reference proteome</keyword>
<sequence>MPVYAEFIKSVDEPDRADLERLYGKDTDKLLNAAEKDKLILVAGRFNGKLIAGFTLTPIHAGDYQMARLCVREITRRRGVARQLLIQAFKALPEELVSISADLRSAPELCNLMSDLGFKSNGAIWQWQHPQKTA</sequence>
<dbReference type="Pfam" id="PF12568">
    <property type="entry name" value="PanZ"/>
    <property type="match status" value="1"/>
</dbReference>